<comment type="caution">
    <text evidence="1">The sequence shown here is derived from an EMBL/GenBank/DDBJ whole genome shotgun (WGS) entry which is preliminary data.</text>
</comment>
<accession>A0ABR1CT88</accession>
<sequence>MHSAPISRIAKWFKYCEICYIVIVELLAKHCTTLLHYSSRTLNARPSGEVVRSAADCDSCPRCGRVHFPVLS</sequence>
<protein>
    <recommendedName>
        <fullName evidence="3">Secreted protein</fullName>
    </recommendedName>
</protein>
<evidence type="ECO:0008006" key="3">
    <source>
        <dbReference type="Google" id="ProtNLM"/>
    </source>
</evidence>
<proteinExistence type="predicted"/>
<evidence type="ECO:0000313" key="2">
    <source>
        <dbReference type="Proteomes" id="UP001303046"/>
    </source>
</evidence>
<reference evidence="1 2" key="1">
    <citation type="submission" date="2023-08" db="EMBL/GenBank/DDBJ databases">
        <title>A Necator americanus chromosomal reference genome.</title>
        <authorList>
            <person name="Ilik V."/>
            <person name="Petrzelkova K.J."/>
            <person name="Pardy F."/>
            <person name="Fuh T."/>
            <person name="Niatou-Singa F.S."/>
            <person name="Gouil Q."/>
            <person name="Baker L."/>
            <person name="Ritchie M.E."/>
            <person name="Jex A.R."/>
            <person name="Gazzola D."/>
            <person name="Li H."/>
            <person name="Toshio Fujiwara R."/>
            <person name="Zhan B."/>
            <person name="Aroian R.V."/>
            <person name="Pafco B."/>
            <person name="Schwarz E.M."/>
        </authorList>
    </citation>
    <scope>NUCLEOTIDE SEQUENCE [LARGE SCALE GENOMIC DNA]</scope>
    <source>
        <strain evidence="1 2">Aroian</strain>
        <tissue evidence="1">Whole animal</tissue>
    </source>
</reference>
<name>A0ABR1CT88_NECAM</name>
<organism evidence="1 2">
    <name type="scientific">Necator americanus</name>
    <name type="common">Human hookworm</name>
    <dbReference type="NCBI Taxonomy" id="51031"/>
    <lineage>
        <taxon>Eukaryota</taxon>
        <taxon>Metazoa</taxon>
        <taxon>Ecdysozoa</taxon>
        <taxon>Nematoda</taxon>
        <taxon>Chromadorea</taxon>
        <taxon>Rhabditida</taxon>
        <taxon>Rhabditina</taxon>
        <taxon>Rhabditomorpha</taxon>
        <taxon>Strongyloidea</taxon>
        <taxon>Ancylostomatidae</taxon>
        <taxon>Bunostominae</taxon>
        <taxon>Necator</taxon>
    </lineage>
</organism>
<dbReference type="EMBL" id="JAVFWL010000003">
    <property type="protein sequence ID" value="KAK6740958.1"/>
    <property type="molecule type" value="Genomic_DNA"/>
</dbReference>
<keyword evidence="2" id="KW-1185">Reference proteome</keyword>
<dbReference type="Proteomes" id="UP001303046">
    <property type="component" value="Unassembled WGS sequence"/>
</dbReference>
<evidence type="ECO:0000313" key="1">
    <source>
        <dbReference type="EMBL" id="KAK6740958.1"/>
    </source>
</evidence>
<gene>
    <name evidence="1" type="primary">Necator_chrIII.g9810</name>
    <name evidence="1" type="ORF">RB195_009045</name>
</gene>